<gene>
    <name evidence="3" type="ORF">Harvfovirus72_1</name>
</gene>
<dbReference type="PROSITE" id="PS50868">
    <property type="entry name" value="POST_SET"/>
    <property type="match status" value="1"/>
</dbReference>
<name>A0A3G5A3T9_9VIRU</name>
<dbReference type="EMBL" id="MK072314">
    <property type="protein sequence ID" value="AYV81877.1"/>
    <property type="molecule type" value="Genomic_DNA"/>
</dbReference>
<evidence type="ECO:0000313" key="3">
    <source>
        <dbReference type="EMBL" id="AYV81877.1"/>
    </source>
</evidence>
<evidence type="ECO:0000259" key="2">
    <source>
        <dbReference type="PROSITE" id="PS50868"/>
    </source>
</evidence>
<feature type="region of interest" description="Disordered" evidence="1">
    <location>
        <begin position="147"/>
        <end position="168"/>
    </location>
</feature>
<reference evidence="3" key="1">
    <citation type="submission" date="2018-10" db="EMBL/GenBank/DDBJ databases">
        <title>Hidden diversity of soil giant viruses.</title>
        <authorList>
            <person name="Schulz F."/>
            <person name="Alteio L."/>
            <person name="Goudeau D."/>
            <person name="Ryan E.M."/>
            <person name="Malmstrom R.R."/>
            <person name="Blanchard J."/>
            <person name="Woyke T."/>
        </authorList>
    </citation>
    <scope>NUCLEOTIDE SEQUENCE</scope>
    <source>
        <strain evidence="3">HAV1</strain>
    </source>
</reference>
<feature type="compositionally biased region" description="Acidic residues" evidence="1">
    <location>
        <begin position="147"/>
        <end position="157"/>
    </location>
</feature>
<protein>
    <recommendedName>
        <fullName evidence="2">Post-SET domain-containing protein</fullName>
    </recommendedName>
</protein>
<organism evidence="3">
    <name type="scientific">Harvfovirus sp</name>
    <dbReference type="NCBI Taxonomy" id="2487768"/>
    <lineage>
        <taxon>Viruses</taxon>
        <taxon>Varidnaviria</taxon>
        <taxon>Bamfordvirae</taxon>
        <taxon>Nucleocytoviricota</taxon>
        <taxon>Megaviricetes</taxon>
        <taxon>Imitervirales</taxon>
        <taxon>Mimiviridae</taxon>
        <taxon>Klosneuvirinae</taxon>
    </lineage>
</organism>
<accession>A0A3G5A3T9</accession>
<dbReference type="InterPro" id="IPR003616">
    <property type="entry name" value="Post-SET_dom"/>
</dbReference>
<proteinExistence type="predicted"/>
<evidence type="ECO:0000256" key="1">
    <source>
        <dbReference type="SAM" id="MobiDB-lite"/>
    </source>
</evidence>
<sequence>MGEWLVKRVVYLQAAVRNKETLAAWSDLRRMGEEEMASVESEAELVYYDRFTKGAYSRNIFNVTKWREEAGVAGDVLVLHAINCNCGLETCLGYLFVKESECPLCKECATPLVNHFDHLTPKQMEGHLERWAKQMEKEIDDKMIVLEEDSDYDEDDDQSHKLVQNPQQ</sequence>
<feature type="domain" description="Post-SET" evidence="2">
    <location>
        <begin position="80"/>
        <end position="96"/>
    </location>
</feature>